<sequence length="734" mass="78060">MTAIEQGHNLRSAADLIASLGSLSTNNLVRLSLQRPELTQTFAVALHTLAITKATQVLPPAPSRIVRTNGNACAALDVVDILTRLIDRGDPSLARKFVPTSGSLIDLAIVAHGAVPKHSITSLLDRFLDVTVAEEILRSLFDQLVQAAAGSRAEPVVSAASVRTLARLLSSFLAACPARALNGLEDALSAGLSSCVDIFDVQLQSRAAIDLETGPPFSETDWRLHWIMARVDLLQACNLLISCNGLSAVSSRKALEPSLNRTRELLRTKSYSSLLNSTVLLDLAGTSNSWLAVKSILSAGRPPKSVTEAIASIEALAANRPKFSGAAWQALQSFVQRKCSQSSPGAGPASQVADELVATVDSVLPHYGCDKLRRILSRNTFLGQDAETIIQRLLEGDDSEQDAVVPSSSITRLATATAIPEAALTTNVTAETPASVPSLVRSRANVFGEFAFDPASVVQLKPRRMGKIDELAPELKAVILARAEAADDDDEDEEWNPFGPTARTVGVEDELDLDYEGRERGPVRSKAGDDSDGERDSADSGNEDPSRARERALIRHYIQYGSASFSSEAGIRKSLGRVELKNHIDWNDDLIESWGVMFERNPRKDKLLAAASKVPLDRDAAARRREAGAEDNTESDDGGALDRCWGPDRGRGGRILGSRGRGGSSSHRGGGGGGRGGSSSNGGSGAGGRGGSKNATRGKGTGNSSNDRSAKQKEKAGNRARQRGHDKKMARVIP</sequence>
<keyword evidence="4" id="KW-1185">Reference proteome</keyword>
<feature type="domain" description="CUE" evidence="2">
    <location>
        <begin position="352"/>
        <end position="398"/>
    </location>
</feature>
<dbReference type="InterPro" id="IPR003892">
    <property type="entry name" value="CUE"/>
</dbReference>
<feature type="compositionally biased region" description="Gly residues" evidence="1">
    <location>
        <begin position="653"/>
        <end position="691"/>
    </location>
</feature>
<gene>
    <name evidence="3" type="ORF">BCV70DRAFT_198923</name>
</gene>
<evidence type="ECO:0000259" key="2">
    <source>
        <dbReference type="PROSITE" id="PS51140"/>
    </source>
</evidence>
<proteinExistence type="predicted"/>
<feature type="region of interest" description="Disordered" evidence="1">
    <location>
        <begin position="617"/>
        <end position="734"/>
    </location>
</feature>
<feature type="compositionally biased region" description="Acidic residues" evidence="1">
    <location>
        <begin position="629"/>
        <end position="639"/>
    </location>
</feature>
<feature type="compositionally biased region" description="Acidic residues" evidence="1">
    <location>
        <begin position="486"/>
        <end position="495"/>
    </location>
</feature>
<feature type="region of interest" description="Disordered" evidence="1">
    <location>
        <begin position="484"/>
        <end position="548"/>
    </location>
</feature>
<dbReference type="Proteomes" id="UP000246740">
    <property type="component" value="Unassembled WGS sequence"/>
</dbReference>
<feature type="compositionally biased region" description="Basic and acidic residues" evidence="1">
    <location>
        <begin position="617"/>
        <end position="628"/>
    </location>
</feature>
<evidence type="ECO:0000313" key="3">
    <source>
        <dbReference type="EMBL" id="PWZ01489.1"/>
    </source>
</evidence>
<evidence type="ECO:0000313" key="4">
    <source>
        <dbReference type="Proteomes" id="UP000246740"/>
    </source>
</evidence>
<accession>A0A317XVX1</accession>
<dbReference type="InParanoid" id="A0A317XVX1"/>
<organism evidence="3 4">
    <name type="scientific">Testicularia cyperi</name>
    <dbReference type="NCBI Taxonomy" id="1882483"/>
    <lineage>
        <taxon>Eukaryota</taxon>
        <taxon>Fungi</taxon>
        <taxon>Dikarya</taxon>
        <taxon>Basidiomycota</taxon>
        <taxon>Ustilaginomycotina</taxon>
        <taxon>Ustilaginomycetes</taxon>
        <taxon>Ustilaginales</taxon>
        <taxon>Anthracoideaceae</taxon>
        <taxon>Testicularia</taxon>
    </lineage>
</organism>
<evidence type="ECO:0000256" key="1">
    <source>
        <dbReference type="SAM" id="MobiDB-lite"/>
    </source>
</evidence>
<feature type="compositionally biased region" description="Basic residues" evidence="1">
    <location>
        <begin position="718"/>
        <end position="734"/>
    </location>
</feature>
<feature type="compositionally biased region" description="Basic and acidic residues" evidence="1">
    <location>
        <begin position="515"/>
        <end position="548"/>
    </location>
</feature>
<dbReference type="EMBL" id="KZ819190">
    <property type="protein sequence ID" value="PWZ01489.1"/>
    <property type="molecule type" value="Genomic_DNA"/>
</dbReference>
<feature type="compositionally biased region" description="Basic and acidic residues" evidence="1">
    <location>
        <begin position="708"/>
        <end position="717"/>
    </location>
</feature>
<dbReference type="AlphaFoldDB" id="A0A317XVX1"/>
<protein>
    <recommendedName>
        <fullName evidence="2">CUE domain-containing protein</fullName>
    </recommendedName>
</protein>
<dbReference type="PROSITE" id="PS51140">
    <property type="entry name" value="CUE"/>
    <property type="match status" value="1"/>
</dbReference>
<dbReference type="GO" id="GO:0043130">
    <property type="term" value="F:ubiquitin binding"/>
    <property type="evidence" value="ECO:0007669"/>
    <property type="project" value="InterPro"/>
</dbReference>
<reference evidence="3 4" key="1">
    <citation type="journal article" date="2018" name="Mol. Biol. Evol.">
        <title>Broad Genomic Sampling Reveals a Smut Pathogenic Ancestry of the Fungal Clade Ustilaginomycotina.</title>
        <authorList>
            <person name="Kijpornyongpan T."/>
            <person name="Mondo S.J."/>
            <person name="Barry K."/>
            <person name="Sandor L."/>
            <person name="Lee J."/>
            <person name="Lipzen A."/>
            <person name="Pangilinan J."/>
            <person name="LaButti K."/>
            <person name="Hainaut M."/>
            <person name="Henrissat B."/>
            <person name="Grigoriev I.V."/>
            <person name="Spatafora J.W."/>
            <person name="Aime M.C."/>
        </authorList>
    </citation>
    <scope>NUCLEOTIDE SEQUENCE [LARGE SCALE GENOMIC DNA]</scope>
    <source>
        <strain evidence="3 4">MCA 3645</strain>
    </source>
</reference>
<dbReference type="OrthoDB" id="5577209at2759"/>
<name>A0A317XVX1_9BASI</name>